<keyword evidence="2" id="KW-0134">Cell wall</keyword>
<feature type="transmembrane region" description="Helical" evidence="7">
    <location>
        <begin position="86"/>
        <end position="104"/>
    </location>
</feature>
<feature type="compositionally biased region" description="Polar residues" evidence="6">
    <location>
        <begin position="1"/>
        <end position="11"/>
    </location>
</feature>
<keyword evidence="5" id="KW-0572">Peptidoglycan-anchor</keyword>
<evidence type="ECO:0000256" key="1">
    <source>
        <dbReference type="ARBA" id="ARBA00004168"/>
    </source>
</evidence>
<evidence type="ECO:0000256" key="6">
    <source>
        <dbReference type="SAM" id="MobiDB-lite"/>
    </source>
</evidence>
<reference evidence="9" key="1">
    <citation type="journal article" date="2021" name="PeerJ">
        <title>Extensive microbial diversity within the chicken gut microbiome revealed by metagenomics and culture.</title>
        <authorList>
            <person name="Gilroy R."/>
            <person name="Ravi A."/>
            <person name="Getino M."/>
            <person name="Pursley I."/>
            <person name="Horton D.L."/>
            <person name="Alikhan N.F."/>
            <person name="Baker D."/>
            <person name="Gharbi K."/>
            <person name="Hall N."/>
            <person name="Watson M."/>
            <person name="Adriaenssens E.M."/>
            <person name="Foster-Nyarko E."/>
            <person name="Jarju S."/>
            <person name="Secka A."/>
            <person name="Antonio M."/>
            <person name="Oren A."/>
            <person name="Chaudhuri R.R."/>
            <person name="La Ragione R."/>
            <person name="Hildebrand F."/>
            <person name="Pallen M.J."/>
        </authorList>
    </citation>
    <scope>NUCLEOTIDE SEQUENCE</scope>
    <source>
        <strain evidence="9">CHK160-4876</strain>
    </source>
</reference>
<evidence type="ECO:0000256" key="7">
    <source>
        <dbReference type="SAM" id="Phobius"/>
    </source>
</evidence>
<evidence type="ECO:0000259" key="8">
    <source>
        <dbReference type="Pfam" id="PF00746"/>
    </source>
</evidence>
<dbReference type="Proteomes" id="UP000700212">
    <property type="component" value="Unassembled WGS sequence"/>
</dbReference>
<accession>A0A921NE69</accession>
<dbReference type="EMBL" id="DYTV01000128">
    <property type="protein sequence ID" value="HJH11893.1"/>
    <property type="molecule type" value="Genomic_DNA"/>
</dbReference>
<evidence type="ECO:0000256" key="5">
    <source>
        <dbReference type="ARBA" id="ARBA00023088"/>
    </source>
</evidence>
<dbReference type="NCBIfam" id="TIGR01167">
    <property type="entry name" value="LPXTG_anchor"/>
    <property type="match status" value="1"/>
</dbReference>
<comment type="subcellular location">
    <subcellularLocation>
        <location evidence="1">Secreted</location>
        <location evidence="1">Cell wall</location>
        <topology evidence="1">Peptidoglycan-anchor</topology>
    </subcellularLocation>
</comment>
<name>A0A921NE69_9BACL</name>
<dbReference type="OrthoDB" id="9937530at2"/>
<evidence type="ECO:0000313" key="10">
    <source>
        <dbReference type="Proteomes" id="UP000700212"/>
    </source>
</evidence>
<gene>
    <name evidence="9" type="ORF">K8V30_09460</name>
</gene>
<dbReference type="RefSeq" id="WP_161952342.1">
    <property type="nucleotide sequence ID" value="NZ_QAFW01000070.1"/>
</dbReference>
<feature type="region of interest" description="Disordered" evidence="6">
    <location>
        <begin position="1"/>
        <end position="69"/>
    </location>
</feature>
<dbReference type="InterPro" id="IPR019931">
    <property type="entry name" value="LPXTG_anchor"/>
</dbReference>
<organism evidence="9 10">
    <name type="scientific">Metalysinibacillus jejuensis</name>
    <dbReference type="NCBI Taxonomy" id="914327"/>
    <lineage>
        <taxon>Bacteria</taxon>
        <taxon>Bacillati</taxon>
        <taxon>Bacillota</taxon>
        <taxon>Bacilli</taxon>
        <taxon>Bacillales</taxon>
        <taxon>Caryophanaceae</taxon>
        <taxon>Metalysinibacillus</taxon>
    </lineage>
</organism>
<comment type="caution">
    <text evidence="9">The sequence shown here is derived from an EMBL/GenBank/DDBJ whole genome shotgun (WGS) entry which is preliminary data.</text>
</comment>
<evidence type="ECO:0000256" key="4">
    <source>
        <dbReference type="ARBA" id="ARBA00022729"/>
    </source>
</evidence>
<reference evidence="9" key="2">
    <citation type="submission" date="2021-09" db="EMBL/GenBank/DDBJ databases">
        <authorList>
            <person name="Gilroy R."/>
        </authorList>
    </citation>
    <scope>NUCLEOTIDE SEQUENCE</scope>
    <source>
        <strain evidence="9">CHK160-4876</strain>
    </source>
</reference>
<keyword evidence="4" id="KW-0732">Signal</keyword>
<feature type="domain" description="Gram-positive cocci surface proteins LPxTG" evidence="8">
    <location>
        <begin position="74"/>
        <end position="107"/>
    </location>
</feature>
<sequence length="110" mass="11706">MVSNENPNSEKPTTDPESPVLPEQPTVSVPNENPKTDNEQPTVTPNEGNPVGQPTASVPAKELPNAGVEQVAPAAKLPQTDGESTIAFMLTGFMLVGASILLFMRRKQLQ</sequence>
<feature type="compositionally biased region" description="Polar residues" evidence="6">
    <location>
        <begin position="25"/>
        <end position="56"/>
    </location>
</feature>
<keyword evidence="7" id="KW-0812">Transmembrane</keyword>
<proteinExistence type="predicted"/>
<keyword evidence="3" id="KW-0964">Secreted</keyword>
<keyword evidence="7" id="KW-1133">Transmembrane helix</keyword>
<protein>
    <submittedName>
        <fullName evidence="9">LPXTG cell wall anchor domain-containing protein</fullName>
    </submittedName>
</protein>
<keyword evidence="7" id="KW-0472">Membrane</keyword>
<dbReference type="AlphaFoldDB" id="A0A921NE69"/>
<evidence type="ECO:0000313" key="9">
    <source>
        <dbReference type="EMBL" id="HJH11893.1"/>
    </source>
</evidence>
<dbReference type="Pfam" id="PF00746">
    <property type="entry name" value="Gram_pos_anchor"/>
    <property type="match status" value="1"/>
</dbReference>
<evidence type="ECO:0000256" key="3">
    <source>
        <dbReference type="ARBA" id="ARBA00022525"/>
    </source>
</evidence>
<evidence type="ECO:0000256" key="2">
    <source>
        <dbReference type="ARBA" id="ARBA00022512"/>
    </source>
</evidence>